<dbReference type="GO" id="GO:0032259">
    <property type="term" value="P:methylation"/>
    <property type="evidence" value="ECO:0007669"/>
    <property type="project" value="UniProtKB-KW"/>
</dbReference>
<keyword evidence="3" id="KW-0830">Ubiquinone</keyword>
<dbReference type="Pfam" id="PF22636">
    <property type="entry name" value="FlK"/>
    <property type="match status" value="1"/>
</dbReference>
<dbReference type="Gene3D" id="3.40.50.150">
    <property type="entry name" value="Vaccinia Virus protein VP39"/>
    <property type="match status" value="1"/>
</dbReference>
<feature type="domain" description="Fluoroacetyl-CoA-specific thioesterase-like" evidence="2">
    <location>
        <begin position="15"/>
        <end position="117"/>
    </location>
</feature>
<dbReference type="RefSeq" id="WP_183326805.1">
    <property type="nucleotide sequence ID" value="NZ_JACHHK010000001.1"/>
</dbReference>
<name>A0A7W8CXL4_9FIRM</name>
<organism evidence="3 4">
    <name type="scientific">Catenisphaera adipataccumulans</name>
    <dbReference type="NCBI Taxonomy" id="700500"/>
    <lineage>
        <taxon>Bacteria</taxon>
        <taxon>Bacillati</taxon>
        <taxon>Bacillota</taxon>
        <taxon>Erysipelotrichia</taxon>
        <taxon>Erysipelotrichales</taxon>
        <taxon>Erysipelotrichaceae</taxon>
        <taxon>Catenisphaera</taxon>
    </lineage>
</organism>
<dbReference type="PANTHER" id="PTHR36934">
    <property type="entry name" value="BLR0278 PROTEIN"/>
    <property type="match status" value="1"/>
</dbReference>
<dbReference type="AlphaFoldDB" id="A0A7W8CXL4"/>
<dbReference type="CDD" id="cd02440">
    <property type="entry name" value="AdoMet_MTases"/>
    <property type="match status" value="1"/>
</dbReference>
<sequence>MIKEGKENKIEHIVLPDMTAAAMRSGDADVLSTPILSAWMEEAAWTMVAEDLESNQTTVGMRMELDHIAATPVGMHVTCTAVLAKVKGRVLTFTIEAYDDKEQIGKATHLRCIVDREKFNHKAQIKMTESGNPAKPQGKAGEEMLERMNRSHYEMTGWALDHMEWNPKDKVLDIGCGGGMTLKRLKEAMPDAALYGIDYSKTSVDTARALNADHPDIQIEQASVEKLPFENDTFDKIVTVESFYFWPDPAQNLHEAVRVLKPSGTLMIAAEIYGDASLSEEEKANVEKYHLFNPTKEEYKKIFHDAGLSCRIDTYHNWICVTGTKAED</sequence>
<dbReference type="Pfam" id="PF08241">
    <property type="entry name" value="Methyltransf_11"/>
    <property type="match status" value="1"/>
</dbReference>
<evidence type="ECO:0000313" key="3">
    <source>
        <dbReference type="EMBL" id="MBB5182284.1"/>
    </source>
</evidence>
<accession>A0A7W8CXL4</accession>
<keyword evidence="3" id="KW-0489">Methyltransferase</keyword>
<dbReference type="InterPro" id="IPR013216">
    <property type="entry name" value="Methyltransf_11"/>
</dbReference>
<keyword evidence="3" id="KW-0808">Transferase</keyword>
<dbReference type="InterPro" id="IPR025540">
    <property type="entry name" value="FlK"/>
</dbReference>
<dbReference type="InterPro" id="IPR029063">
    <property type="entry name" value="SAM-dependent_MTases_sf"/>
</dbReference>
<proteinExistence type="predicted"/>
<dbReference type="EMBL" id="JACHHK010000001">
    <property type="protein sequence ID" value="MBB5182284.1"/>
    <property type="molecule type" value="Genomic_DNA"/>
</dbReference>
<dbReference type="InterPro" id="IPR054485">
    <property type="entry name" value="FlK-like_dom"/>
</dbReference>
<evidence type="ECO:0000313" key="4">
    <source>
        <dbReference type="Proteomes" id="UP000539953"/>
    </source>
</evidence>
<feature type="domain" description="Methyltransferase type 11" evidence="1">
    <location>
        <begin position="172"/>
        <end position="268"/>
    </location>
</feature>
<dbReference type="SUPFAM" id="SSF54637">
    <property type="entry name" value="Thioesterase/thiol ester dehydrase-isomerase"/>
    <property type="match status" value="1"/>
</dbReference>
<evidence type="ECO:0000259" key="2">
    <source>
        <dbReference type="Pfam" id="PF22636"/>
    </source>
</evidence>
<dbReference type="InterPro" id="IPR029069">
    <property type="entry name" value="HotDog_dom_sf"/>
</dbReference>
<dbReference type="Proteomes" id="UP000539953">
    <property type="component" value="Unassembled WGS sequence"/>
</dbReference>
<gene>
    <name evidence="3" type="ORF">HNQ47_000287</name>
</gene>
<keyword evidence="4" id="KW-1185">Reference proteome</keyword>
<evidence type="ECO:0000259" key="1">
    <source>
        <dbReference type="Pfam" id="PF08241"/>
    </source>
</evidence>
<reference evidence="3 4" key="1">
    <citation type="submission" date="2020-08" db="EMBL/GenBank/DDBJ databases">
        <title>Genomic Encyclopedia of Type Strains, Phase IV (KMG-IV): sequencing the most valuable type-strain genomes for metagenomic binning, comparative biology and taxonomic classification.</title>
        <authorList>
            <person name="Goeker M."/>
        </authorList>
    </citation>
    <scope>NUCLEOTIDE SEQUENCE [LARGE SCALE GENOMIC DNA]</scope>
    <source>
        <strain evidence="3 4">DSM 25799</strain>
    </source>
</reference>
<dbReference type="GO" id="GO:0008757">
    <property type="term" value="F:S-adenosylmethionine-dependent methyltransferase activity"/>
    <property type="evidence" value="ECO:0007669"/>
    <property type="project" value="InterPro"/>
</dbReference>
<dbReference type="SUPFAM" id="SSF53335">
    <property type="entry name" value="S-adenosyl-L-methionine-dependent methyltransferases"/>
    <property type="match status" value="1"/>
</dbReference>
<comment type="caution">
    <text evidence="3">The sequence shown here is derived from an EMBL/GenBank/DDBJ whole genome shotgun (WGS) entry which is preliminary data.</text>
</comment>
<dbReference type="Gene3D" id="3.10.129.10">
    <property type="entry name" value="Hotdog Thioesterase"/>
    <property type="match status" value="1"/>
</dbReference>
<protein>
    <submittedName>
        <fullName evidence="3">Putative thioesterase/ubiquinone/menaquinone biosynthesis C-methylase UbiE</fullName>
    </submittedName>
</protein>
<dbReference type="PANTHER" id="PTHR36934:SF1">
    <property type="entry name" value="THIOESTERASE DOMAIN-CONTAINING PROTEIN"/>
    <property type="match status" value="1"/>
</dbReference>